<dbReference type="AlphaFoldDB" id="A0A1F6BGG0"/>
<dbReference type="EMBL" id="MFJU01000024">
    <property type="protein sequence ID" value="OGG35903.1"/>
    <property type="molecule type" value="Genomic_DNA"/>
</dbReference>
<protein>
    <submittedName>
        <fullName evidence="1">Uncharacterized protein</fullName>
    </submittedName>
</protein>
<dbReference type="InterPro" id="IPR051404">
    <property type="entry name" value="TA_system_antitoxin"/>
</dbReference>
<dbReference type="PANTHER" id="PTHR34504:SF2">
    <property type="entry name" value="UPF0150 PROTEIN SSL0259"/>
    <property type="match status" value="1"/>
</dbReference>
<dbReference type="InterPro" id="IPR049389">
    <property type="entry name" value="TTHA0281-like"/>
</dbReference>
<dbReference type="STRING" id="1798391.A2968_07355"/>
<accession>A0A1F6BGG0</accession>
<dbReference type="SUPFAM" id="SSF143100">
    <property type="entry name" value="TTHA1013/TTHA0281-like"/>
    <property type="match status" value="1"/>
</dbReference>
<name>A0A1F6BGG0_9BACT</name>
<dbReference type="Proteomes" id="UP000176228">
    <property type="component" value="Unassembled WGS sequence"/>
</dbReference>
<comment type="caution">
    <text evidence="1">The sequence shown here is derived from an EMBL/GenBank/DDBJ whole genome shotgun (WGS) entry which is preliminary data.</text>
</comment>
<dbReference type="Gene3D" id="3.30.160.250">
    <property type="match status" value="1"/>
</dbReference>
<evidence type="ECO:0000313" key="1">
    <source>
        <dbReference type="EMBL" id="OGG35903.1"/>
    </source>
</evidence>
<evidence type="ECO:0000313" key="2">
    <source>
        <dbReference type="Proteomes" id="UP000176228"/>
    </source>
</evidence>
<dbReference type="Pfam" id="PF21748">
    <property type="entry name" value="UPF0150"/>
    <property type="match status" value="1"/>
</dbReference>
<proteinExistence type="predicted"/>
<gene>
    <name evidence="1" type="ORF">A2968_07355</name>
</gene>
<organism evidence="1 2">
    <name type="scientific">Candidatus Gottesmanbacteria bacterium RIFCSPLOWO2_01_FULL_42_22</name>
    <dbReference type="NCBI Taxonomy" id="1798391"/>
    <lineage>
        <taxon>Bacteria</taxon>
        <taxon>Candidatus Gottesmaniibacteriota</taxon>
    </lineage>
</organism>
<dbReference type="InterPro" id="IPR035069">
    <property type="entry name" value="TTHA1013/TTHA0281-like"/>
</dbReference>
<dbReference type="PANTHER" id="PTHR34504">
    <property type="entry name" value="ANTITOXIN HICB"/>
    <property type="match status" value="1"/>
</dbReference>
<reference evidence="1 2" key="1">
    <citation type="journal article" date="2016" name="Nat. Commun.">
        <title>Thousands of microbial genomes shed light on interconnected biogeochemical processes in an aquifer system.</title>
        <authorList>
            <person name="Anantharaman K."/>
            <person name="Brown C.T."/>
            <person name="Hug L.A."/>
            <person name="Sharon I."/>
            <person name="Castelle C.J."/>
            <person name="Probst A.J."/>
            <person name="Thomas B.C."/>
            <person name="Singh A."/>
            <person name="Wilkins M.J."/>
            <person name="Karaoz U."/>
            <person name="Brodie E.L."/>
            <person name="Williams K.H."/>
            <person name="Hubbard S.S."/>
            <person name="Banfield J.F."/>
        </authorList>
    </citation>
    <scope>NUCLEOTIDE SEQUENCE [LARGE SCALE GENOMIC DNA]</scope>
</reference>
<sequence length="81" mass="9215">MLTFRTIIKKDGRYYHGFVPSLPGCHTQGKTIEEARENLRDAIEGYLLSLKKHGEPIPQDEGFETTEIIDLNKLFEGSSYA</sequence>